<evidence type="ECO:0000313" key="2">
    <source>
        <dbReference type="Proteomes" id="UP000516437"/>
    </source>
</evidence>
<dbReference type="AlphaFoldDB" id="A0A6A1UJ16"/>
<dbReference type="EMBL" id="RXIC02000196">
    <property type="protein sequence ID" value="KAB1200216.1"/>
    <property type="molecule type" value="Genomic_DNA"/>
</dbReference>
<evidence type="ECO:0000313" key="1">
    <source>
        <dbReference type="EMBL" id="KAB1200216.1"/>
    </source>
</evidence>
<keyword evidence="2" id="KW-1185">Reference proteome</keyword>
<organism evidence="1 2">
    <name type="scientific">Morella rubra</name>
    <name type="common">Chinese bayberry</name>
    <dbReference type="NCBI Taxonomy" id="262757"/>
    <lineage>
        <taxon>Eukaryota</taxon>
        <taxon>Viridiplantae</taxon>
        <taxon>Streptophyta</taxon>
        <taxon>Embryophyta</taxon>
        <taxon>Tracheophyta</taxon>
        <taxon>Spermatophyta</taxon>
        <taxon>Magnoliopsida</taxon>
        <taxon>eudicotyledons</taxon>
        <taxon>Gunneridae</taxon>
        <taxon>Pentapetalae</taxon>
        <taxon>rosids</taxon>
        <taxon>fabids</taxon>
        <taxon>Fagales</taxon>
        <taxon>Myricaceae</taxon>
        <taxon>Morella</taxon>
    </lineage>
</organism>
<accession>A0A6A1UJ16</accession>
<name>A0A6A1UJ16_9ROSI</name>
<protein>
    <submittedName>
        <fullName evidence="1">Uncharacterized protein</fullName>
    </submittedName>
</protein>
<comment type="caution">
    <text evidence="1">The sequence shown here is derived from an EMBL/GenBank/DDBJ whole genome shotgun (WGS) entry which is preliminary data.</text>
</comment>
<proteinExistence type="predicted"/>
<dbReference type="Proteomes" id="UP000516437">
    <property type="component" value="Unassembled WGS sequence"/>
</dbReference>
<gene>
    <name evidence="1" type="ORF">CJ030_MR0G007808</name>
</gene>
<reference evidence="1 2" key="1">
    <citation type="journal article" date="2019" name="Plant Biotechnol. J.">
        <title>The red bayberry genome and genetic basis of sex determination.</title>
        <authorList>
            <person name="Jia H.M."/>
            <person name="Jia H.J."/>
            <person name="Cai Q.L."/>
            <person name="Wang Y."/>
            <person name="Zhao H.B."/>
            <person name="Yang W.F."/>
            <person name="Wang G.Y."/>
            <person name="Li Y.H."/>
            <person name="Zhan D.L."/>
            <person name="Shen Y.T."/>
            <person name="Niu Q.F."/>
            <person name="Chang L."/>
            <person name="Qiu J."/>
            <person name="Zhao L."/>
            <person name="Xie H.B."/>
            <person name="Fu W.Y."/>
            <person name="Jin J."/>
            <person name="Li X.W."/>
            <person name="Jiao Y."/>
            <person name="Zhou C.C."/>
            <person name="Tu T."/>
            <person name="Chai C.Y."/>
            <person name="Gao J.L."/>
            <person name="Fan L.J."/>
            <person name="van de Weg E."/>
            <person name="Wang J.Y."/>
            <person name="Gao Z.S."/>
        </authorList>
    </citation>
    <scope>NUCLEOTIDE SEQUENCE [LARGE SCALE GENOMIC DNA]</scope>
    <source>
        <tissue evidence="1">Leaves</tissue>
    </source>
</reference>
<sequence length="149" mass="16480">MNVGGLEGVVDYSIGIIRGVNMNGVEGRELFCGEVGEPEMEVKLLAMCLPEREKGEDISNVGMSDWVLEMVSSFRHMVGLSCMGREKELMNLFSALEKDRKRISSMSPHRSGGKLLRELKGLETSVNYDGKSMTCRKDKCGAKALLQCK</sequence>